<name>G7JKS2_MEDTR</name>
<reference evidence="2 4" key="1">
    <citation type="journal article" date="2011" name="Nature">
        <title>The Medicago genome provides insight into the evolution of rhizobial symbioses.</title>
        <authorList>
            <person name="Young N.D."/>
            <person name="Debelle F."/>
            <person name="Oldroyd G.E."/>
            <person name="Geurts R."/>
            <person name="Cannon S.B."/>
            <person name="Udvardi M.K."/>
            <person name="Benedito V.A."/>
            <person name="Mayer K.F."/>
            <person name="Gouzy J."/>
            <person name="Schoof H."/>
            <person name="Van de Peer Y."/>
            <person name="Proost S."/>
            <person name="Cook D.R."/>
            <person name="Meyers B.C."/>
            <person name="Spannagl M."/>
            <person name="Cheung F."/>
            <person name="De Mita S."/>
            <person name="Krishnakumar V."/>
            <person name="Gundlach H."/>
            <person name="Zhou S."/>
            <person name="Mudge J."/>
            <person name="Bharti A.K."/>
            <person name="Murray J.D."/>
            <person name="Naoumkina M.A."/>
            <person name="Rosen B."/>
            <person name="Silverstein K.A."/>
            <person name="Tang H."/>
            <person name="Rombauts S."/>
            <person name="Zhao P.X."/>
            <person name="Zhou P."/>
            <person name="Barbe V."/>
            <person name="Bardou P."/>
            <person name="Bechner M."/>
            <person name="Bellec A."/>
            <person name="Berger A."/>
            <person name="Berges H."/>
            <person name="Bidwell S."/>
            <person name="Bisseling T."/>
            <person name="Choisne N."/>
            <person name="Couloux A."/>
            <person name="Denny R."/>
            <person name="Deshpande S."/>
            <person name="Dai X."/>
            <person name="Doyle J.J."/>
            <person name="Dudez A.M."/>
            <person name="Farmer A.D."/>
            <person name="Fouteau S."/>
            <person name="Franken C."/>
            <person name="Gibelin C."/>
            <person name="Gish J."/>
            <person name="Goldstein S."/>
            <person name="Gonzalez A.J."/>
            <person name="Green P.J."/>
            <person name="Hallab A."/>
            <person name="Hartog M."/>
            <person name="Hua A."/>
            <person name="Humphray S.J."/>
            <person name="Jeong D.H."/>
            <person name="Jing Y."/>
            <person name="Jocker A."/>
            <person name="Kenton S.M."/>
            <person name="Kim D.J."/>
            <person name="Klee K."/>
            <person name="Lai H."/>
            <person name="Lang C."/>
            <person name="Lin S."/>
            <person name="Macmil S.L."/>
            <person name="Magdelenat G."/>
            <person name="Matthews L."/>
            <person name="McCorrison J."/>
            <person name="Monaghan E.L."/>
            <person name="Mun J.H."/>
            <person name="Najar F.Z."/>
            <person name="Nicholson C."/>
            <person name="Noirot C."/>
            <person name="O'Bleness M."/>
            <person name="Paule C.R."/>
            <person name="Poulain J."/>
            <person name="Prion F."/>
            <person name="Qin B."/>
            <person name="Qu C."/>
            <person name="Retzel E.F."/>
            <person name="Riddle C."/>
            <person name="Sallet E."/>
            <person name="Samain S."/>
            <person name="Samson N."/>
            <person name="Sanders I."/>
            <person name="Saurat O."/>
            <person name="Scarpelli C."/>
            <person name="Schiex T."/>
            <person name="Segurens B."/>
            <person name="Severin A.J."/>
            <person name="Sherrier D.J."/>
            <person name="Shi R."/>
            <person name="Sims S."/>
            <person name="Singer S.R."/>
            <person name="Sinharoy S."/>
            <person name="Sterck L."/>
            <person name="Viollet A."/>
            <person name="Wang B.B."/>
            <person name="Wang K."/>
            <person name="Wang M."/>
            <person name="Wang X."/>
            <person name="Warfsmann J."/>
            <person name="Weissenbach J."/>
            <person name="White D.D."/>
            <person name="White J.D."/>
            <person name="Wiley G.B."/>
            <person name="Wincker P."/>
            <person name="Xing Y."/>
            <person name="Yang L."/>
            <person name="Yao Z."/>
            <person name="Ying F."/>
            <person name="Zhai J."/>
            <person name="Zhou L."/>
            <person name="Zuber A."/>
            <person name="Denarie J."/>
            <person name="Dixon R.A."/>
            <person name="May G.D."/>
            <person name="Schwartz D.C."/>
            <person name="Rogers J."/>
            <person name="Quetier F."/>
            <person name="Town C.D."/>
            <person name="Roe B.A."/>
        </authorList>
    </citation>
    <scope>NUCLEOTIDE SEQUENCE [LARGE SCALE GENOMIC DNA]</scope>
    <source>
        <strain evidence="2">A17</strain>
        <strain evidence="3 4">cv. Jemalong A17</strain>
    </source>
</reference>
<dbReference type="EnsemblPlants" id="AES87588">
    <property type="protein sequence ID" value="AES87588"/>
    <property type="gene ID" value="MTR_4g030810"/>
</dbReference>
<organism evidence="2 4">
    <name type="scientific">Medicago truncatula</name>
    <name type="common">Barrel medic</name>
    <name type="synonym">Medicago tribuloides</name>
    <dbReference type="NCBI Taxonomy" id="3880"/>
    <lineage>
        <taxon>Eukaryota</taxon>
        <taxon>Viridiplantae</taxon>
        <taxon>Streptophyta</taxon>
        <taxon>Embryophyta</taxon>
        <taxon>Tracheophyta</taxon>
        <taxon>Spermatophyta</taxon>
        <taxon>Magnoliopsida</taxon>
        <taxon>eudicotyledons</taxon>
        <taxon>Gunneridae</taxon>
        <taxon>Pentapetalae</taxon>
        <taxon>rosids</taxon>
        <taxon>fabids</taxon>
        <taxon>Fabales</taxon>
        <taxon>Fabaceae</taxon>
        <taxon>Papilionoideae</taxon>
        <taxon>50 kb inversion clade</taxon>
        <taxon>NPAAA clade</taxon>
        <taxon>Hologalegina</taxon>
        <taxon>IRL clade</taxon>
        <taxon>Trifolieae</taxon>
        <taxon>Medicago</taxon>
    </lineage>
</organism>
<evidence type="ECO:0000313" key="2">
    <source>
        <dbReference type="EMBL" id="AES87588.1"/>
    </source>
</evidence>
<evidence type="ECO:0000313" key="4">
    <source>
        <dbReference type="Proteomes" id="UP000002051"/>
    </source>
</evidence>
<dbReference type="AlphaFoldDB" id="G7JKS2"/>
<keyword evidence="4" id="KW-1185">Reference proteome</keyword>
<reference evidence="3" key="3">
    <citation type="submission" date="2015-04" db="UniProtKB">
        <authorList>
            <consortium name="EnsemblPlants"/>
        </authorList>
    </citation>
    <scope>IDENTIFICATION</scope>
    <source>
        <strain evidence="3">cv. Jemalong A17</strain>
    </source>
</reference>
<reference evidence="2 4" key="2">
    <citation type="journal article" date="2014" name="BMC Genomics">
        <title>An improved genome release (version Mt4.0) for the model legume Medicago truncatula.</title>
        <authorList>
            <person name="Tang H."/>
            <person name="Krishnakumar V."/>
            <person name="Bidwell S."/>
            <person name="Rosen B."/>
            <person name="Chan A."/>
            <person name="Zhou S."/>
            <person name="Gentzbittel L."/>
            <person name="Childs K.L."/>
            <person name="Yandell M."/>
            <person name="Gundlach H."/>
            <person name="Mayer K.F."/>
            <person name="Schwartz D.C."/>
            <person name="Town C.D."/>
        </authorList>
    </citation>
    <scope>GENOME REANNOTATION</scope>
    <source>
        <strain evidence="3 4">cv. Jemalong A17</strain>
    </source>
</reference>
<proteinExistence type="predicted"/>
<keyword evidence="2" id="KW-0812">Transmembrane</keyword>
<gene>
    <name evidence="2" type="ordered locus">MTR_4g030810</name>
</gene>
<evidence type="ECO:0000313" key="3">
    <source>
        <dbReference type="EnsemblPlants" id="AES87588"/>
    </source>
</evidence>
<feature type="region of interest" description="Disordered" evidence="1">
    <location>
        <begin position="1"/>
        <end position="30"/>
    </location>
</feature>
<keyword evidence="2" id="KW-0472">Membrane</keyword>
<dbReference type="Proteomes" id="UP000002051">
    <property type="component" value="Chromosome 4"/>
</dbReference>
<protein>
    <submittedName>
        <fullName evidence="2">Transmembrane protein, putative</fullName>
    </submittedName>
</protein>
<evidence type="ECO:0000256" key="1">
    <source>
        <dbReference type="SAM" id="MobiDB-lite"/>
    </source>
</evidence>
<dbReference type="EMBL" id="CM001220">
    <property type="protein sequence ID" value="AES87588.1"/>
    <property type="molecule type" value="Genomic_DNA"/>
</dbReference>
<sequence length="84" mass="9637">MPPLHIQKTTAAFRQQPPPPFSPSHPNNRRHDIASRFGGVFVYVCTTCKSLVPPRFIIFTETMRKRVVTFTVLRGNLRESTKVK</sequence>
<dbReference type="HOGENOM" id="CLU_2530894_0_0_1"/>
<accession>G7JKS2</accession>
<dbReference type="PaxDb" id="3880-AES87588"/>